<dbReference type="AlphaFoldDB" id="A0AAV6IB08"/>
<comment type="caution">
    <text evidence="2">The sequence shown here is derived from an EMBL/GenBank/DDBJ whole genome shotgun (WGS) entry which is preliminary data.</text>
</comment>
<accession>A0AAV6IB08</accession>
<name>A0AAV6IB08_9ERIC</name>
<feature type="transmembrane region" description="Helical" evidence="1">
    <location>
        <begin position="77"/>
        <end position="96"/>
    </location>
</feature>
<reference evidence="2" key="1">
    <citation type="submission" date="2020-08" db="EMBL/GenBank/DDBJ databases">
        <title>Plant Genome Project.</title>
        <authorList>
            <person name="Zhang R.-G."/>
        </authorList>
    </citation>
    <scope>NUCLEOTIDE SEQUENCE</scope>
    <source>
        <strain evidence="2">WSP0</strain>
        <tissue evidence="2">Leaf</tissue>
    </source>
</reference>
<dbReference type="EMBL" id="JACTNZ010000011">
    <property type="protein sequence ID" value="KAG5523815.1"/>
    <property type="molecule type" value="Genomic_DNA"/>
</dbReference>
<protein>
    <submittedName>
        <fullName evidence="2">Uncharacterized protein</fullName>
    </submittedName>
</protein>
<keyword evidence="1" id="KW-0472">Membrane</keyword>
<evidence type="ECO:0000256" key="1">
    <source>
        <dbReference type="SAM" id="Phobius"/>
    </source>
</evidence>
<keyword evidence="1" id="KW-0812">Transmembrane</keyword>
<gene>
    <name evidence="2" type="ORF">RHGRI_030717</name>
</gene>
<proteinExistence type="predicted"/>
<sequence length="105" mass="11961">MTLYAGTPLAKKFLKHINALPSIPKNIAPEVPPPITYKKKKQTRALVTIPEVPMSPPKATNVLRKWKKKCKKPPLGLFRSQVSFFSFLTLLLLAWYNKLLFEVSL</sequence>
<dbReference type="Proteomes" id="UP000823749">
    <property type="component" value="Chromosome 11"/>
</dbReference>
<organism evidence="2 3">
    <name type="scientific">Rhododendron griersonianum</name>
    <dbReference type="NCBI Taxonomy" id="479676"/>
    <lineage>
        <taxon>Eukaryota</taxon>
        <taxon>Viridiplantae</taxon>
        <taxon>Streptophyta</taxon>
        <taxon>Embryophyta</taxon>
        <taxon>Tracheophyta</taxon>
        <taxon>Spermatophyta</taxon>
        <taxon>Magnoliopsida</taxon>
        <taxon>eudicotyledons</taxon>
        <taxon>Gunneridae</taxon>
        <taxon>Pentapetalae</taxon>
        <taxon>asterids</taxon>
        <taxon>Ericales</taxon>
        <taxon>Ericaceae</taxon>
        <taxon>Ericoideae</taxon>
        <taxon>Rhodoreae</taxon>
        <taxon>Rhododendron</taxon>
    </lineage>
</organism>
<evidence type="ECO:0000313" key="3">
    <source>
        <dbReference type="Proteomes" id="UP000823749"/>
    </source>
</evidence>
<keyword evidence="3" id="KW-1185">Reference proteome</keyword>
<evidence type="ECO:0000313" key="2">
    <source>
        <dbReference type="EMBL" id="KAG5523815.1"/>
    </source>
</evidence>
<keyword evidence="1" id="KW-1133">Transmembrane helix</keyword>